<evidence type="ECO:0000256" key="9">
    <source>
        <dbReference type="SAM" id="SignalP"/>
    </source>
</evidence>
<keyword evidence="3 7" id="KW-0732">Signal</keyword>
<gene>
    <name evidence="10" type="ORF">WJX75_006931</name>
</gene>
<comment type="function">
    <text evidence="7">TRAP proteins are part of a complex whose function is to bind calcium to the ER membrane and thereby regulate the retention of ER resident proteins. May be involved in the recycling of the translocation apparatus after completion of the translocation process or may function as a membrane-bound chaperone facilitating folding of translocated proteins.</text>
</comment>
<evidence type="ECO:0000256" key="1">
    <source>
        <dbReference type="ARBA" id="ARBA00004115"/>
    </source>
</evidence>
<evidence type="ECO:0000256" key="7">
    <source>
        <dbReference type="RuleBase" id="RU368074"/>
    </source>
</evidence>
<dbReference type="PANTHER" id="PTHR12924:SF0">
    <property type="entry name" value="TRANSLOCON-ASSOCIATED PROTEIN SUBUNIT ALPHA"/>
    <property type="match status" value="1"/>
</dbReference>
<keyword evidence="7" id="KW-0106">Calcium</keyword>
<organism evidence="10 11">
    <name type="scientific">Coccomyxa subellipsoidea</name>
    <dbReference type="NCBI Taxonomy" id="248742"/>
    <lineage>
        <taxon>Eukaryota</taxon>
        <taxon>Viridiplantae</taxon>
        <taxon>Chlorophyta</taxon>
        <taxon>core chlorophytes</taxon>
        <taxon>Trebouxiophyceae</taxon>
        <taxon>Trebouxiophyceae incertae sedis</taxon>
        <taxon>Coccomyxaceae</taxon>
        <taxon>Coccomyxa</taxon>
    </lineage>
</organism>
<feature type="compositionally biased region" description="Low complexity" evidence="8">
    <location>
        <begin position="228"/>
        <end position="238"/>
    </location>
</feature>
<dbReference type="EMBL" id="JALJOT010000014">
    <property type="protein sequence ID" value="KAK9903492.1"/>
    <property type="molecule type" value="Genomic_DNA"/>
</dbReference>
<dbReference type="InterPro" id="IPR005595">
    <property type="entry name" value="TRAP_alpha"/>
</dbReference>
<keyword evidence="2" id="KW-0812">Transmembrane</keyword>
<feature type="chain" id="PRO_5047325433" description="Translocon-associated protein subunit alpha" evidence="9">
    <location>
        <begin position="21"/>
        <end position="254"/>
    </location>
</feature>
<keyword evidence="6" id="KW-0472">Membrane</keyword>
<evidence type="ECO:0000256" key="6">
    <source>
        <dbReference type="ARBA" id="ARBA00023136"/>
    </source>
</evidence>
<feature type="region of interest" description="Disordered" evidence="8">
    <location>
        <begin position="217"/>
        <end position="254"/>
    </location>
</feature>
<dbReference type="PANTHER" id="PTHR12924">
    <property type="entry name" value="TRANSLOCON-ASSOCIATED PROTEIN, ALPHA SUBUNIT"/>
    <property type="match status" value="1"/>
</dbReference>
<proteinExistence type="inferred from homology"/>
<evidence type="ECO:0000313" key="11">
    <source>
        <dbReference type="Proteomes" id="UP001491310"/>
    </source>
</evidence>
<comment type="subcellular location">
    <subcellularLocation>
        <location evidence="1 7">Endoplasmic reticulum membrane</location>
        <topology evidence="1 7">Single-pass type I membrane protein</topology>
    </subcellularLocation>
</comment>
<comment type="domain">
    <text evidence="7">Shows a remarkable charge distribution with the N-terminus being highly negatively charged, and the cytoplasmic C-terminus positively charged.</text>
</comment>
<accession>A0ABR2YE49</accession>
<feature type="signal peptide" evidence="9">
    <location>
        <begin position="1"/>
        <end position="20"/>
    </location>
</feature>
<comment type="caution">
    <text evidence="10">The sequence shown here is derived from an EMBL/GenBank/DDBJ whole genome shotgun (WGS) entry which is preliminary data.</text>
</comment>
<sequence length="254" mass="27598">MKASLFFLVAAAFCLSAVRGESHPLTDIPAPLEGVQTVFWLPEYPEKQFPAGSLVEAVVGVHNNANNPLNVTAIIGSLNNAQAFHQFYQNFSYQPQQAVVRPGEEASLSYYFMPDESFPPREFQVALTVFYNTPAGSFASTFFNETIDIVEVPPLIDVQGIFLLAALLALLAAAVYGAKSGLEWYGILKPKKASRKSEVKKRTVAAGEENEWLKGTNFNQGVKKAPKSKAPVKAAPEVTPLAPEPTPVVAKKTK</sequence>
<evidence type="ECO:0000256" key="5">
    <source>
        <dbReference type="ARBA" id="ARBA00022989"/>
    </source>
</evidence>
<comment type="similarity">
    <text evidence="7">Belongs to the TRAP-alpha family.</text>
</comment>
<protein>
    <recommendedName>
        <fullName evidence="7">Translocon-associated protein subunit alpha</fullName>
        <shortName evidence="7">TRAP-alpha</shortName>
    </recommendedName>
    <alternativeName>
        <fullName evidence="7">Signal sequence receptor subunit alpha</fullName>
    </alternativeName>
</protein>
<reference evidence="10 11" key="1">
    <citation type="journal article" date="2024" name="Nat. Commun.">
        <title>Phylogenomics reveals the evolutionary origins of lichenization in chlorophyte algae.</title>
        <authorList>
            <person name="Puginier C."/>
            <person name="Libourel C."/>
            <person name="Otte J."/>
            <person name="Skaloud P."/>
            <person name="Haon M."/>
            <person name="Grisel S."/>
            <person name="Petersen M."/>
            <person name="Berrin J.G."/>
            <person name="Delaux P.M."/>
            <person name="Dal Grande F."/>
            <person name="Keller J."/>
        </authorList>
    </citation>
    <scope>NUCLEOTIDE SEQUENCE [LARGE SCALE GENOMIC DNA]</scope>
    <source>
        <strain evidence="10 11">SAG 216-7</strain>
    </source>
</reference>
<dbReference type="Proteomes" id="UP001491310">
    <property type="component" value="Unassembled WGS sequence"/>
</dbReference>
<evidence type="ECO:0000256" key="2">
    <source>
        <dbReference type="ARBA" id="ARBA00022692"/>
    </source>
</evidence>
<evidence type="ECO:0000313" key="10">
    <source>
        <dbReference type="EMBL" id="KAK9903492.1"/>
    </source>
</evidence>
<evidence type="ECO:0000256" key="8">
    <source>
        <dbReference type="SAM" id="MobiDB-lite"/>
    </source>
</evidence>
<keyword evidence="5" id="KW-1133">Transmembrane helix</keyword>
<evidence type="ECO:0000256" key="3">
    <source>
        <dbReference type="ARBA" id="ARBA00022729"/>
    </source>
</evidence>
<name>A0ABR2YE49_9CHLO</name>
<keyword evidence="11" id="KW-1185">Reference proteome</keyword>
<comment type="subunit">
    <text evidence="7">Heterotetramer of TRAP-alpha, TRAP-beta, TRAP-delta and TRAP-gamma.</text>
</comment>
<evidence type="ECO:0000256" key="4">
    <source>
        <dbReference type="ARBA" id="ARBA00022824"/>
    </source>
</evidence>
<keyword evidence="4 7" id="KW-0256">Endoplasmic reticulum</keyword>
<dbReference type="Pfam" id="PF03896">
    <property type="entry name" value="TRAP_alpha"/>
    <property type="match status" value="1"/>
</dbReference>